<proteinExistence type="predicted"/>
<organism evidence="2 3">
    <name type="scientific">Sanguibacter gelidistatuariae</name>
    <dbReference type="NCBI Taxonomy" id="1814289"/>
    <lineage>
        <taxon>Bacteria</taxon>
        <taxon>Bacillati</taxon>
        <taxon>Actinomycetota</taxon>
        <taxon>Actinomycetes</taxon>
        <taxon>Micrococcales</taxon>
        <taxon>Sanguibacteraceae</taxon>
        <taxon>Sanguibacter</taxon>
    </lineage>
</organism>
<gene>
    <name evidence="2" type="ORF">SAMN05216410_0180</name>
</gene>
<keyword evidence="3" id="KW-1185">Reference proteome</keyword>
<reference evidence="2 3" key="1">
    <citation type="submission" date="2016-09" db="EMBL/GenBank/DDBJ databases">
        <authorList>
            <person name="Capua I."/>
            <person name="De Benedictis P."/>
            <person name="Joannis T."/>
            <person name="Lombin L.H."/>
            <person name="Cattoli G."/>
        </authorList>
    </citation>
    <scope>NUCLEOTIDE SEQUENCE [LARGE SCALE GENOMIC DNA]</scope>
    <source>
        <strain evidence="2 3">ISLP-3</strain>
    </source>
</reference>
<protein>
    <submittedName>
        <fullName evidence="2">Uncharacterized protein</fullName>
    </submittedName>
</protein>
<dbReference type="Proteomes" id="UP000199039">
    <property type="component" value="Unassembled WGS sequence"/>
</dbReference>
<accession>A0A1G6XMH9</accession>
<sequence>MITTDANVNPAPHASNPSHGQSTRIGTWFRARVEAYVASNEEAFRTAEPNASMDLSVR</sequence>
<dbReference type="AlphaFoldDB" id="A0A1G6XMH9"/>
<name>A0A1G6XMH9_9MICO</name>
<dbReference type="STRING" id="1814289.SAMN05216410_0180"/>
<dbReference type="EMBL" id="FMYH01000011">
    <property type="protein sequence ID" value="SDD79370.1"/>
    <property type="molecule type" value="Genomic_DNA"/>
</dbReference>
<dbReference type="RefSeq" id="WP_175559186.1">
    <property type="nucleotide sequence ID" value="NZ_FMYH01000011.1"/>
</dbReference>
<evidence type="ECO:0000313" key="2">
    <source>
        <dbReference type="EMBL" id="SDD79370.1"/>
    </source>
</evidence>
<evidence type="ECO:0000256" key="1">
    <source>
        <dbReference type="SAM" id="MobiDB-lite"/>
    </source>
</evidence>
<feature type="region of interest" description="Disordered" evidence="1">
    <location>
        <begin position="1"/>
        <end position="25"/>
    </location>
</feature>
<evidence type="ECO:0000313" key="3">
    <source>
        <dbReference type="Proteomes" id="UP000199039"/>
    </source>
</evidence>
<feature type="compositionally biased region" description="Polar residues" evidence="1">
    <location>
        <begin position="15"/>
        <end position="25"/>
    </location>
</feature>